<evidence type="ECO:0000256" key="1">
    <source>
        <dbReference type="ARBA" id="ARBA00009998"/>
    </source>
</evidence>
<name>A0A0P8YYP0_9CLOT</name>
<comment type="function">
    <text evidence="6">Bidirectionally degrades single-stranded DNA into large acid-insoluble oligonucleotides, which are then degraded further into small acid-soluble oligonucleotides.</text>
</comment>
<comment type="similarity">
    <text evidence="1 6">Belongs to the XseB family.</text>
</comment>
<dbReference type="PIRSF" id="PIRSF006488">
    <property type="entry name" value="Exonuc_VII_S"/>
    <property type="match status" value="1"/>
</dbReference>
<dbReference type="Gene3D" id="1.10.287.1040">
    <property type="entry name" value="Exonuclease VII, small subunit"/>
    <property type="match status" value="1"/>
</dbReference>
<dbReference type="GO" id="GO:0008855">
    <property type="term" value="F:exodeoxyribonuclease VII activity"/>
    <property type="evidence" value="ECO:0007669"/>
    <property type="project" value="UniProtKB-UniRule"/>
</dbReference>
<evidence type="ECO:0000256" key="6">
    <source>
        <dbReference type="HAMAP-Rule" id="MF_00337"/>
    </source>
</evidence>
<keyword evidence="7" id="KW-0175">Coiled coil</keyword>
<dbReference type="PANTHER" id="PTHR34137:SF1">
    <property type="entry name" value="EXODEOXYRIBONUCLEASE 7 SMALL SUBUNIT"/>
    <property type="match status" value="1"/>
</dbReference>
<keyword evidence="4 6" id="KW-0378">Hydrolase</keyword>
<protein>
    <recommendedName>
        <fullName evidence="6">Exodeoxyribonuclease 7 small subunit</fullName>
        <ecNumber evidence="6">3.1.11.6</ecNumber>
    </recommendedName>
    <alternativeName>
        <fullName evidence="6">Exodeoxyribonuclease VII small subunit</fullName>
        <shortName evidence="6">Exonuclease VII small subunit</shortName>
    </alternativeName>
</protein>
<evidence type="ECO:0000256" key="7">
    <source>
        <dbReference type="SAM" id="Coils"/>
    </source>
</evidence>
<comment type="subcellular location">
    <subcellularLocation>
        <location evidence="6">Cytoplasm</location>
    </subcellularLocation>
</comment>
<dbReference type="EC" id="3.1.11.6" evidence="6"/>
<dbReference type="GO" id="GO:0005829">
    <property type="term" value="C:cytosol"/>
    <property type="evidence" value="ECO:0007669"/>
    <property type="project" value="TreeGrafter"/>
</dbReference>
<dbReference type="GO" id="GO:0009318">
    <property type="term" value="C:exodeoxyribonuclease VII complex"/>
    <property type="evidence" value="ECO:0007669"/>
    <property type="project" value="UniProtKB-UniRule"/>
</dbReference>
<comment type="subunit">
    <text evidence="6">Heterooligomer composed of large and small subunits.</text>
</comment>
<dbReference type="SUPFAM" id="SSF116842">
    <property type="entry name" value="XseB-like"/>
    <property type="match status" value="1"/>
</dbReference>
<dbReference type="NCBIfam" id="TIGR01280">
    <property type="entry name" value="xseB"/>
    <property type="match status" value="1"/>
</dbReference>
<evidence type="ECO:0000256" key="5">
    <source>
        <dbReference type="ARBA" id="ARBA00022839"/>
    </source>
</evidence>
<dbReference type="AlphaFoldDB" id="A0A0P8YYP0"/>
<accession>A0A0P8YYP0</accession>
<organism evidence="8 9">
    <name type="scientific">Oxobacter pfennigii</name>
    <dbReference type="NCBI Taxonomy" id="36849"/>
    <lineage>
        <taxon>Bacteria</taxon>
        <taxon>Bacillati</taxon>
        <taxon>Bacillota</taxon>
        <taxon>Clostridia</taxon>
        <taxon>Eubacteriales</taxon>
        <taxon>Clostridiaceae</taxon>
        <taxon>Oxobacter</taxon>
    </lineage>
</organism>
<feature type="coiled-coil region" evidence="7">
    <location>
        <begin position="1"/>
        <end position="35"/>
    </location>
</feature>
<keyword evidence="9" id="KW-1185">Reference proteome</keyword>
<dbReference type="Proteomes" id="UP000050326">
    <property type="component" value="Unassembled WGS sequence"/>
</dbReference>
<dbReference type="InterPro" id="IPR003761">
    <property type="entry name" value="Exonuc_VII_S"/>
</dbReference>
<evidence type="ECO:0000256" key="2">
    <source>
        <dbReference type="ARBA" id="ARBA00022490"/>
    </source>
</evidence>
<evidence type="ECO:0000256" key="3">
    <source>
        <dbReference type="ARBA" id="ARBA00022722"/>
    </source>
</evidence>
<dbReference type="GO" id="GO:0006308">
    <property type="term" value="P:DNA catabolic process"/>
    <property type="evidence" value="ECO:0007669"/>
    <property type="project" value="UniProtKB-UniRule"/>
</dbReference>
<comment type="caution">
    <text evidence="8">The sequence shown here is derived from an EMBL/GenBank/DDBJ whole genome shotgun (WGS) entry which is preliminary data.</text>
</comment>
<proteinExistence type="inferred from homology"/>
<dbReference type="NCBIfam" id="NF002140">
    <property type="entry name" value="PRK00977.1-4"/>
    <property type="match status" value="1"/>
</dbReference>
<dbReference type="Pfam" id="PF02609">
    <property type="entry name" value="Exonuc_VII_S"/>
    <property type="match status" value="1"/>
</dbReference>
<dbReference type="InterPro" id="IPR037004">
    <property type="entry name" value="Exonuc_VII_ssu_sf"/>
</dbReference>
<dbReference type="HAMAP" id="MF_00337">
    <property type="entry name" value="Exonuc_7_S"/>
    <property type="match status" value="1"/>
</dbReference>
<dbReference type="OrthoDB" id="1924430at2"/>
<keyword evidence="5 6" id="KW-0269">Exonuclease</keyword>
<keyword evidence="2 6" id="KW-0963">Cytoplasm</keyword>
<sequence length="82" mass="9292">MKTQKNENIKFEEALEKLEKIIAKLQEGNLNLDDSLKFYEEGIGLVRVCQQKLDTAESKITMLVNEGSADKKEVPFTMEAEG</sequence>
<evidence type="ECO:0000256" key="4">
    <source>
        <dbReference type="ARBA" id="ARBA00022801"/>
    </source>
</evidence>
<dbReference type="PANTHER" id="PTHR34137">
    <property type="entry name" value="EXODEOXYRIBONUCLEASE 7 SMALL SUBUNIT"/>
    <property type="match status" value="1"/>
</dbReference>
<evidence type="ECO:0000313" key="8">
    <source>
        <dbReference type="EMBL" id="KPU44910.1"/>
    </source>
</evidence>
<dbReference type="STRING" id="36849.OXPF_13880"/>
<evidence type="ECO:0000313" key="9">
    <source>
        <dbReference type="Proteomes" id="UP000050326"/>
    </source>
</evidence>
<reference evidence="8 9" key="1">
    <citation type="submission" date="2015-09" db="EMBL/GenBank/DDBJ databases">
        <title>Genome sequence of Oxobacter pfennigii DSM 3222.</title>
        <authorList>
            <person name="Poehlein A."/>
            <person name="Bengelsdorf F.R."/>
            <person name="Schiel-Bengelsdorf B."/>
            <person name="Duerre P."/>
            <person name="Daniel R."/>
        </authorList>
    </citation>
    <scope>NUCLEOTIDE SEQUENCE [LARGE SCALE GENOMIC DNA]</scope>
    <source>
        <strain evidence="8 9">DSM 3222</strain>
    </source>
</reference>
<dbReference type="EMBL" id="LKET01000028">
    <property type="protein sequence ID" value="KPU44910.1"/>
    <property type="molecule type" value="Genomic_DNA"/>
</dbReference>
<dbReference type="RefSeq" id="WP_054874462.1">
    <property type="nucleotide sequence ID" value="NZ_LKET01000028.1"/>
</dbReference>
<keyword evidence="3 6" id="KW-0540">Nuclease</keyword>
<comment type="catalytic activity">
    <reaction evidence="6">
        <text>Exonucleolytic cleavage in either 5'- to 3'- or 3'- to 5'-direction to yield nucleoside 5'-phosphates.</text>
        <dbReference type="EC" id="3.1.11.6"/>
    </reaction>
</comment>
<gene>
    <name evidence="6 8" type="primary">xseB</name>
    <name evidence="8" type="ORF">OXPF_13880</name>
</gene>